<dbReference type="SUPFAM" id="SSF56059">
    <property type="entry name" value="Glutathione synthetase ATP-binding domain-like"/>
    <property type="match status" value="1"/>
</dbReference>
<dbReference type="InterPro" id="IPR040803">
    <property type="entry name" value="MfnD_preATP-grasp"/>
</dbReference>
<dbReference type="KEGG" id="aagg:ETAA8_35450"/>
<dbReference type="Pfam" id="PF18301">
    <property type="entry name" value="preATP-grasp_3"/>
    <property type="match status" value="1"/>
</dbReference>
<evidence type="ECO:0000259" key="2">
    <source>
        <dbReference type="PROSITE" id="PS50975"/>
    </source>
</evidence>
<evidence type="ECO:0000256" key="1">
    <source>
        <dbReference type="PROSITE-ProRule" id="PRU00409"/>
    </source>
</evidence>
<dbReference type="Gene3D" id="3.30.470.20">
    <property type="entry name" value="ATP-grasp fold, B domain"/>
    <property type="match status" value="1"/>
</dbReference>
<dbReference type="AlphaFoldDB" id="A0A517YDY9"/>
<dbReference type="PROSITE" id="PS50975">
    <property type="entry name" value="ATP_GRASP"/>
    <property type="match status" value="1"/>
</dbReference>
<gene>
    <name evidence="3" type="ORF">ETAA8_35450</name>
</gene>
<dbReference type="GO" id="GO:0005524">
    <property type="term" value="F:ATP binding"/>
    <property type="evidence" value="ECO:0007669"/>
    <property type="project" value="UniProtKB-UniRule"/>
</dbReference>
<organism evidence="3 4">
    <name type="scientific">Anatilimnocola aggregata</name>
    <dbReference type="NCBI Taxonomy" id="2528021"/>
    <lineage>
        <taxon>Bacteria</taxon>
        <taxon>Pseudomonadati</taxon>
        <taxon>Planctomycetota</taxon>
        <taxon>Planctomycetia</taxon>
        <taxon>Pirellulales</taxon>
        <taxon>Pirellulaceae</taxon>
        <taxon>Anatilimnocola</taxon>
    </lineage>
</organism>
<dbReference type="Pfam" id="PF02655">
    <property type="entry name" value="ATP-grasp_3"/>
    <property type="match status" value="1"/>
</dbReference>
<reference evidence="3 4" key="1">
    <citation type="submission" date="2019-02" db="EMBL/GenBank/DDBJ databases">
        <title>Deep-cultivation of Planctomycetes and their phenomic and genomic characterization uncovers novel biology.</title>
        <authorList>
            <person name="Wiegand S."/>
            <person name="Jogler M."/>
            <person name="Boedeker C."/>
            <person name="Pinto D."/>
            <person name="Vollmers J."/>
            <person name="Rivas-Marin E."/>
            <person name="Kohn T."/>
            <person name="Peeters S.H."/>
            <person name="Heuer A."/>
            <person name="Rast P."/>
            <person name="Oberbeckmann S."/>
            <person name="Bunk B."/>
            <person name="Jeske O."/>
            <person name="Meyerdierks A."/>
            <person name="Storesund J.E."/>
            <person name="Kallscheuer N."/>
            <person name="Luecker S."/>
            <person name="Lage O.M."/>
            <person name="Pohl T."/>
            <person name="Merkel B.J."/>
            <person name="Hornburger P."/>
            <person name="Mueller R.-W."/>
            <person name="Bruemmer F."/>
            <person name="Labrenz M."/>
            <person name="Spormann A.M."/>
            <person name="Op den Camp H."/>
            <person name="Overmann J."/>
            <person name="Amann R."/>
            <person name="Jetten M.S.M."/>
            <person name="Mascher T."/>
            <person name="Medema M.H."/>
            <person name="Devos D.P."/>
            <person name="Kaster A.-K."/>
            <person name="Ovreas L."/>
            <person name="Rohde M."/>
            <person name="Galperin M.Y."/>
            <person name="Jogler C."/>
        </authorList>
    </citation>
    <scope>NUCLEOTIDE SEQUENCE [LARGE SCALE GENOMIC DNA]</scope>
    <source>
        <strain evidence="3 4">ETA_A8</strain>
    </source>
</reference>
<keyword evidence="4" id="KW-1185">Reference proteome</keyword>
<evidence type="ECO:0000313" key="3">
    <source>
        <dbReference type="EMBL" id="QDU28445.1"/>
    </source>
</evidence>
<name>A0A517YDY9_9BACT</name>
<evidence type="ECO:0000313" key="4">
    <source>
        <dbReference type="Proteomes" id="UP000315017"/>
    </source>
</evidence>
<dbReference type="GO" id="GO:0046872">
    <property type="term" value="F:metal ion binding"/>
    <property type="evidence" value="ECO:0007669"/>
    <property type="project" value="InterPro"/>
</dbReference>
<protein>
    <submittedName>
        <fullName evidence="3">Carbamoyl phosphate synthase-like protein</fullName>
    </submittedName>
</protein>
<dbReference type="InterPro" id="IPR024710">
    <property type="entry name" value="MfnD"/>
</dbReference>
<keyword evidence="1" id="KW-0067">ATP-binding</keyword>
<dbReference type="EMBL" id="CP036274">
    <property type="protein sequence ID" value="QDU28445.1"/>
    <property type="molecule type" value="Genomic_DNA"/>
</dbReference>
<keyword evidence="1" id="KW-0547">Nucleotide-binding</keyword>
<dbReference type="Gene3D" id="3.40.50.11770">
    <property type="match status" value="1"/>
</dbReference>
<accession>A0A517YDY9</accession>
<dbReference type="InterPro" id="IPR011761">
    <property type="entry name" value="ATP-grasp"/>
</dbReference>
<sequence>MQTVFIYEFLTAGGCWSINSEPPAGSLLAEGGAMRDALAEDFAAMGEVAVVQLMHDARLTPPNLPKQQLIPVHSTADERARFRQLVQEASATVIIAPEFSGLLLDRVQVAEAAGGRLISPGSELVELASDKQRTSDHLARRGVAVPLGSSFAGMPEVFDSSLFPAVIKPLDGAGSRHVRRVNSPDELQLVDWNESPRWRVEKFVPGLPVSAAVIGGPQGCTCLPPCEQILSQDGRFAYLGGRTPLPLRLAKRATALAVAAAHSLPNLRGYVGIDMVLGSAENGAGDVVIEINPRLTTSYIALRRAGKQNLAQAMWQAAAGESFRLSFSPQSFEFTADGTIRDSAVSFPSD</sequence>
<dbReference type="Proteomes" id="UP000315017">
    <property type="component" value="Chromosome"/>
</dbReference>
<feature type="domain" description="ATP-grasp" evidence="2">
    <location>
        <begin position="135"/>
        <end position="319"/>
    </location>
</feature>
<dbReference type="PIRSF" id="PIRSF016766">
    <property type="entry name" value="UCP016766_ATPgrasp"/>
    <property type="match status" value="1"/>
</dbReference>
<proteinExistence type="predicted"/>
<dbReference type="OrthoDB" id="271331at2"/>
<dbReference type="InterPro" id="IPR003806">
    <property type="entry name" value="ATP-grasp_PylC-type"/>
</dbReference>
<dbReference type="RefSeq" id="WP_145090743.1">
    <property type="nucleotide sequence ID" value="NZ_CP036274.1"/>
</dbReference>